<protein>
    <submittedName>
        <fullName evidence="1">Uncharacterized protein</fullName>
    </submittedName>
</protein>
<sequence length="135" mass="14830">MVNSDGNGVSGSGGPIKLSYDVPSRQCENEQHQCQSKNDQKTQRQGDCIEPQLKLRSDKSNISVRDNDTMKGEPTIVHQTPEFAAGYSQQAKTSPVSASSQEQRASDYDERINESLSVNNGNMHIDHSSYPGKCI</sequence>
<comment type="caution">
    <text evidence="1">The sequence shown here is derived from an EMBL/GenBank/DDBJ whole genome shotgun (WGS) entry which is preliminary data.</text>
</comment>
<evidence type="ECO:0000313" key="2">
    <source>
        <dbReference type="Proteomes" id="UP001239111"/>
    </source>
</evidence>
<evidence type="ECO:0000313" key="1">
    <source>
        <dbReference type="EMBL" id="KAJ8671023.1"/>
    </source>
</evidence>
<accession>A0ACC2NJE1</accession>
<name>A0ACC2NJE1_9HYME</name>
<dbReference type="Proteomes" id="UP001239111">
    <property type="component" value="Chromosome 3"/>
</dbReference>
<proteinExistence type="predicted"/>
<reference evidence="1" key="1">
    <citation type="submission" date="2023-04" db="EMBL/GenBank/DDBJ databases">
        <title>A chromosome-level genome assembly of the parasitoid wasp Eretmocerus hayati.</title>
        <authorList>
            <person name="Zhong Y."/>
            <person name="Liu S."/>
            <person name="Liu Y."/>
        </authorList>
    </citation>
    <scope>NUCLEOTIDE SEQUENCE</scope>
    <source>
        <strain evidence="1">ZJU_SS_LIU_2023</strain>
    </source>
</reference>
<organism evidence="1 2">
    <name type="scientific">Eretmocerus hayati</name>
    <dbReference type="NCBI Taxonomy" id="131215"/>
    <lineage>
        <taxon>Eukaryota</taxon>
        <taxon>Metazoa</taxon>
        <taxon>Ecdysozoa</taxon>
        <taxon>Arthropoda</taxon>
        <taxon>Hexapoda</taxon>
        <taxon>Insecta</taxon>
        <taxon>Pterygota</taxon>
        <taxon>Neoptera</taxon>
        <taxon>Endopterygota</taxon>
        <taxon>Hymenoptera</taxon>
        <taxon>Apocrita</taxon>
        <taxon>Proctotrupomorpha</taxon>
        <taxon>Chalcidoidea</taxon>
        <taxon>Aphelinidae</taxon>
        <taxon>Aphelininae</taxon>
        <taxon>Eretmocerus</taxon>
    </lineage>
</organism>
<dbReference type="EMBL" id="CM056743">
    <property type="protein sequence ID" value="KAJ8671023.1"/>
    <property type="molecule type" value="Genomic_DNA"/>
</dbReference>
<gene>
    <name evidence="1" type="ORF">QAD02_002282</name>
</gene>
<keyword evidence="2" id="KW-1185">Reference proteome</keyword>